<accession>A0A0E2HVS3</accession>
<dbReference type="Gene3D" id="3.30.420.40">
    <property type="match status" value="4"/>
</dbReference>
<dbReference type="Pfam" id="PF09989">
    <property type="entry name" value="DUF2229"/>
    <property type="match status" value="1"/>
</dbReference>
<dbReference type="GO" id="GO:0046872">
    <property type="term" value="F:metal ion binding"/>
    <property type="evidence" value="ECO:0007669"/>
    <property type="project" value="UniProtKB-KW"/>
</dbReference>
<feature type="domain" description="ATPase BadF/BadG/BcrA/BcrD type" evidence="6">
    <location>
        <begin position="10"/>
        <end position="258"/>
    </location>
</feature>
<organism evidence="8 9">
    <name type="scientific">[Clostridium] clostridioforme 90A8</name>
    <dbReference type="NCBI Taxonomy" id="999408"/>
    <lineage>
        <taxon>Bacteria</taxon>
        <taxon>Bacillati</taxon>
        <taxon>Bacillota</taxon>
        <taxon>Clostridia</taxon>
        <taxon>Lachnospirales</taxon>
        <taxon>Lachnospiraceae</taxon>
        <taxon>Enterocloster</taxon>
    </lineage>
</organism>
<dbReference type="CDD" id="cd24035">
    <property type="entry name" value="ASKHA_NBD_O66634-like_rpt2"/>
    <property type="match status" value="1"/>
</dbReference>
<dbReference type="InterPro" id="IPR008275">
    <property type="entry name" value="CoA_E_activase_dom"/>
</dbReference>
<protein>
    <submittedName>
        <fullName evidence="8">CoA-substrate-specific enzyme activase</fullName>
    </submittedName>
</protein>
<dbReference type="InterPro" id="IPR018709">
    <property type="entry name" value="CoA_activase_DUF2229"/>
</dbReference>
<evidence type="ECO:0000259" key="6">
    <source>
        <dbReference type="Pfam" id="PF01869"/>
    </source>
</evidence>
<dbReference type="EMBL" id="AGYR01000001">
    <property type="protein sequence ID" value="ENZ20331.1"/>
    <property type="molecule type" value="Genomic_DNA"/>
</dbReference>
<dbReference type="SUPFAM" id="SSF53067">
    <property type="entry name" value="Actin-like ATPase domain"/>
    <property type="match status" value="2"/>
</dbReference>
<comment type="caution">
    <text evidence="8">The sequence shown here is derived from an EMBL/GenBank/DDBJ whole genome shotgun (WGS) entry which is preliminary data.</text>
</comment>
<dbReference type="NCBIfam" id="TIGR00241">
    <property type="entry name" value="CoA_E_activ"/>
    <property type="match status" value="1"/>
</dbReference>
<evidence type="ECO:0000256" key="1">
    <source>
        <dbReference type="ARBA" id="ARBA00001966"/>
    </source>
</evidence>
<dbReference type="PATRIC" id="fig|999408.3.peg.285"/>
<evidence type="ECO:0000256" key="3">
    <source>
        <dbReference type="ARBA" id="ARBA00023004"/>
    </source>
</evidence>
<dbReference type="InterPro" id="IPR002731">
    <property type="entry name" value="ATPase_BadF"/>
</dbReference>
<evidence type="ECO:0000313" key="9">
    <source>
        <dbReference type="Proteomes" id="UP000013085"/>
    </source>
</evidence>
<dbReference type="InterPro" id="IPR043129">
    <property type="entry name" value="ATPase_NBD"/>
</dbReference>
<evidence type="ECO:0000256" key="5">
    <source>
        <dbReference type="SAM" id="MobiDB-lite"/>
    </source>
</evidence>
<dbReference type="PANTHER" id="PTHR32329:SF4">
    <property type="entry name" value="ACTIVATOR OF 2-HYDROXYACYL-COA DEHYDRATASE"/>
    <property type="match status" value="1"/>
</dbReference>
<dbReference type="GO" id="GO:0051536">
    <property type="term" value="F:iron-sulfur cluster binding"/>
    <property type="evidence" value="ECO:0007669"/>
    <property type="project" value="UniProtKB-KW"/>
</dbReference>
<feature type="compositionally biased region" description="Basic and acidic residues" evidence="5">
    <location>
        <begin position="1414"/>
        <end position="1425"/>
    </location>
</feature>
<name>A0A0E2HVS3_9FIRM</name>
<sequence length="1443" mass="159284">MKLHTNTLTLGIDIGSTTVKAALLNQASHIVFSDYERHYANIQETLAGLLKKAREITGPIQVIPVITGSGGLTLSSRLEVPFVQEVVAVASALLDFAPQTDVAIELGGEDAKIIYFTGGIDQRMNGICAGGTGSFIDQMAALLQTDAPGLNDYAEHYKAIYPIAARCGVFAKSDIQPLINEGATREDLAASIFQAVVNQTISGLACGKPIRGNVAFLGGPLHFLPQLRESFIRTLRLTPEQVIAPDHSHLFAAVGAAMNPLDNQAAVPLETLIQKLSSGIKMDFEVKRMEPLFKDRADYDRFCARHASNHVKSGDLASYEGCCYLGIDAGSTTTKAALVGEDGTLLYRFYDNNNGSPLATAIRAIREIKEQLPETARIAYSCSTGYGEALLKAALMLDEGEVETISHYYAAAFFEPDVDCILDIGGQDMKCIKIKDGTVDSVQLNEACSSGCGSFIETFARSLNYSVEDFAREALFAENPTDLGTRCTVFMNSNVKQAQKEGATVADISAGLAYSVIKNALFKVIKITNASDLGDHVVVQGGTFYNDAVLRSFEKISGCQAVRPDIAGIMGAFGAALIARERYHMADEPETSMLSLEKIIGLKYSTSMTRCKGCNNHCVLTINQFGSGRRFISGNRCERGLGLEKAKKEIPNLFDYKYHRMFDYESLPLDQADRGTVGIPRVLNMYENFPFWAVFFRKLRYHVVLSPQSTRQLYELGIESIPSESECYPAKLVHGHVTWLIKQGVKFIFYPCIPYERNESPDAGNHYNCPMVTSYAENIKNNVEALAEENVRFMNPFMAFTNEEILTDALVKEFSRTFQIPAAEVRMASHAAWQELAASRDDLKKKGEETLAWLKEHGKRGIVLAGRPYHVDPEIHHGIPELIASYGFAVLTEDSVSHLGRVERPLVVTDQWMYHSRLYAAASFVKTQDNLDLIQLNSFGCGLDAVTTDQVADILTRSGKIYTVLKIDEVNNLGSARIRIRSLIAAIKVRDQRHFERRVVSSAYHRVMFTKEMKKDYTLLCPQMSPIHFDLLEPAIRSFGYKIEVLQNHNRNAVDVGLQYVNNDACYPSLIVIGQIMDALLSGKYDLDHTAVLMSQTGGGCRASNYIGFIRRALEKAGMPQIPVISVNANGMETNPGFTFTVPLLTKAMQAIVYGDIFMRVLYATRPYEADPGSADALHEKWKARCIASLSKKNAAMIEFGRNIKGIIRDFDALPRLDVKKPKVGIVGEILVKFSPLANNHIVELLESEGAEAVMPDLMDFLLYSFYNSNFKADHLGSRKSTARLCNAAIALLEYFRRTARKELTASMHFTPPSAINELAQMAKGFVSLGNQTGEGWFLTGEMLELIHSGVNNIICTQPFGCLPNHIVGKGVIKELRRNYPQSNIIAVDYDPGASEVNQLNRIKLMLATAQKNLKAESSREDRGNGRRPVTAYSPCLGTMSHT</sequence>
<feature type="domain" description="ATPase BadF/BadG/BcrA/BcrD type" evidence="6">
    <location>
        <begin position="325"/>
        <end position="579"/>
    </location>
</feature>
<keyword evidence="3" id="KW-0408">Iron</keyword>
<feature type="domain" description="DUF2229" evidence="7">
    <location>
        <begin position="676"/>
        <end position="896"/>
    </location>
</feature>
<proteinExistence type="predicted"/>
<dbReference type="RefSeq" id="WP_002593237.1">
    <property type="nucleotide sequence ID" value="NZ_KB850976.1"/>
</dbReference>
<dbReference type="Pfam" id="PF01869">
    <property type="entry name" value="BcrAD_BadFG"/>
    <property type="match status" value="2"/>
</dbReference>
<feature type="region of interest" description="Disordered" evidence="5">
    <location>
        <begin position="1414"/>
        <end position="1443"/>
    </location>
</feature>
<dbReference type="CDD" id="cd24034">
    <property type="entry name" value="ASKHA_NBD_O66634-like_rpt1"/>
    <property type="match status" value="1"/>
</dbReference>
<comment type="cofactor">
    <cofactor evidence="1">
        <name>[4Fe-4S] cluster</name>
        <dbReference type="ChEBI" id="CHEBI:49883"/>
    </cofactor>
</comment>
<dbReference type="Proteomes" id="UP000013085">
    <property type="component" value="Unassembled WGS sequence"/>
</dbReference>
<evidence type="ECO:0000259" key="7">
    <source>
        <dbReference type="Pfam" id="PF09989"/>
    </source>
</evidence>
<evidence type="ECO:0000256" key="2">
    <source>
        <dbReference type="ARBA" id="ARBA00022723"/>
    </source>
</evidence>
<keyword evidence="2" id="KW-0479">Metal-binding</keyword>
<keyword evidence="4" id="KW-0411">Iron-sulfur</keyword>
<evidence type="ECO:0000313" key="8">
    <source>
        <dbReference type="EMBL" id="ENZ20331.1"/>
    </source>
</evidence>
<dbReference type="PANTHER" id="PTHR32329">
    <property type="entry name" value="BIFUNCTIONAL PROTEIN [INCLUDES 2-HYDROXYACYL-COA DEHYDRATASE (N-TER) AND ITS ACTIVATOR DOMAIN (C_TERM)-RELATED"/>
    <property type="match status" value="1"/>
</dbReference>
<dbReference type="HOGENOM" id="CLU_002393_1_0_9"/>
<dbReference type="InterPro" id="IPR051805">
    <property type="entry name" value="Dehydratase_Activator_Redct"/>
</dbReference>
<gene>
    <name evidence="8" type="ORF">HMPREF1090_00266</name>
</gene>
<reference evidence="8 9" key="1">
    <citation type="submission" date="2013-01" db="EMBL/GenBank/DDBJ databases">
        <title>The Genome Sequence of Clostridium clostridioforme 90A8.</title>
        <authorList>
            <consortium name="The Broad Institute Genome Sequencing Platform"/>
            <person name="Earl A."/>
            <person name="Ward D."/>
            <person name="Feldgarden M."/>
            <person name="Gevers D."/>
            <person name="Courvalin P."/>
            <person name="Lambert T."/>
            <person name="Walker B."/>
            <person name="Young S.K."/>
            <person name="Zeng Q."/>
            <person name="Gargeya S."/>
            <person name="Fitzgerald M."/>
            <person name="Haas B."/>
            <person name="Abouelleil A."/>
            <person name="Alvarado L."/>
            <person name="Arachchi H.M."/>
            <person name="Berlin A.M."/>
            <person name="Chapman S.B."/>
            <person name="Dewar J."/>
            <person name="Goldberg J."/>
            <person name="Griggs A."/>
            <person name="Gujja S."/>
            <person name="Hansen M."/>
            <person name="Howarth C."/>
            <person name="Imamovic A."/>
            <person name="Larimer J."/>
            <person name="McCowan C."/>
            <person name="Murphy C."/>
            <person name="Neiman D."/>
            <person name="Pearson M."/>
            <person name="Priest M."/>
            <person name="Roberts A."/>
            <person name="Saif S."/>
            <person name="Shea T."/>
            <person name="Sisk P."/>
            <person name="Sykes S."/>
            <person name="Wortman J."/>
            <person name="Nusbaum C."/>
            <person name="Birren B."/>
        </authorList>
    </citation>
    <scope>NUCLEOTIDE SEQUENCE [LARGE SCALE GENOMIC DNA]</scope>
    <source>
        <strain evidence="8 9">90A8</strain>
    </source>
</reference>
<evidence type="ECO:0000256" key="4">
    <source>
        <dbReference type="ARBA" id="ARBA00023014"/>
    </source>
</evidence>